<dbReference type="InterPro" id="IPR008271">
    <property type="entry name" value="Ser/Thr_kinase_AS"/>
</dbReference>
<feature type="domain" description="PH" evidence="24">
    <location>
        <begin position="548"/>
        <end position="667"/>
    </location>
</feature>
<evidence type="ECO:0000256" key="8">
    <source>
        <dbReference type="ARBA" id="ARBA00022679"/>
    </source>
</evidence>
<dbReference type="InterPro" id="IPR011009">
    <property type="entry name" value="Kinase-like_dom_sf"/>
</dbReference>
<comment type="catalytic activity">
    <reaction evidence="17">
        <text>[beta-adrenergic receptor] + ATP = [beta-adrenergic receptor]-phosphate + ADP + H(+)</text>
        <dbReference type="Rhea" id="RHEA:19429"/>
        <dbReference type="Rhea" id="RHEA-COMP:11222"/>
        <dbReference type="Rhea" id="RHEA-COMP:11223"/>
        <dbReference type="ChEBI" id="CHEBI:15378"/>
        <dbReference type="ChEBI" id="CHEBI:30616"/>
        <dbReference type="ChEBI" id="CHEBI:43176"/>
        <dbReference type="ChEBI" id="CHEBI:68546"/>
        <dbReference type="ChEBI" id="CHEBI:456216"/>
        <dbReference type="EC" id="2.7.11.15"/>
    </reaction>
    <physiologicalReaction direction="left-to-right" evidence="17">
        <dbReference type="Rhea" id="RHEA:19430"/>
    </physiologicalReaction>
</comment>
<dbReference type="Proteomes" id="UP000603627">
    <property type="component" value="Unassembled WGS sequence"/>
</dbReference>
<dbReference type="AlphaFoldDB" id="A0A852A260"/>
<keyword evidence="9 20" id="KW-0547">Nucleotide-binding</keyword>
<proteinExistence type="inferred from homology"/>
<evidence type="ECO:0000256" key="20">
    <source>
        <dbReference type="PROSITE-ProRule" id="PRU10141"/>
    </source>
</evidence>
<sequence>PSIRSVMQKYLEDRGEVTFDKIFTQKIGYLLFRDFAFNQAEEAKPLMEFYEEIKKYEKLDSEEERAARSRHIFDHYIMKELLACSHPFSKSATEHVQSRLSKKQVPPDLFQPYIEEICQNLRGGIFQKFIESDKFTRFCQWKNVELNIHLTMNDFSVHRIIGRGGFGEVYGCRKADTGKMYAMKCLDKKRIKMKQGETLALNERIMLSLVSTGVRGHGCWAGDRVAGDRDRGVTPCLHQDCPFIVCMSYAFHTPDKLSFILDLMNGGDLHYHLSQHGVFSEAEMRFYAAEIILGLEHMHSRFVVYRDLKPANILLDEFGHVRISDLGLACDFSKKKPHASVGTHGYMAPEVLQKGVAYDSSADWFSLGCMLFKLLRGHSPFRQHKTKDKHEIDRMTLTMAVELPDSFSPELRSLLEGLLQRDVNRRLGCMGRGAQEVKEEPFFKGLDWQMVFLQKYPPPLVPPRGEVNAADAFDIGSFDEEDTKGIKLLESDQELYRNFPLTISERWQQEVTETVFDAVNADTDKLEARKKAKNKQLGHEEEYAMGKDCIMHGYMAKLGNPFLTQWQRRYFYLFPNRLEWRGEGESPVRGARHRQGAGLGGARGTGLSLSPQQSLLTMEEIDSVEETQVKERKCILLRIRGGKQFVLQCDSDPELVQWRKELREAQRQAQQLLQRVPRMQNKPRSPVVELSKVPFIQRSHNGL</sequence>
<dbReference type="Gene3D" id="3.30.200.20">
    <property type="entry name" value="Phosphorylase Kinase, domain 1"/>
    <property type="match status" value="1"/>
</dbReference>
<feature type="binding site" evidence="20">
    <location>
        <position position="184"/>
    </location>
    <ligand>
        <name>ATP</name>
        <dbReference type="ChEBI" id="CHEBI:30616"/>
    </ligand>
</feature>
<dbReference type="PANTHER" id="PTHR24355:SF22">
    <property type="entry name" value="BETA-ADRENERGIC RECEPTOR KINASE 1"/>
    <property type="match status" value="1"/>
</dbReference>
<dbReference type="InterPro" id="IPR017441">
    <property type="entry name" value="Protein_kinase_ATP_BS"/>
</dbReference>
<dbReference type="GO" id="GO:0005737">
    <property type="term" value="C:cytoplasm"/>
    <property type="evidence" value="ECO:0007669"/>
    <property type="project" value="UniProtKB-SubCell"/>
</dbReference>
<feature type="non-terminal residue" evidence="28">
    <location>
        <position position="703"/>
    </location>
</feature>
<comment type="subcellular location">
    <subcellularLocation>
        <location evidence="1">Cell membrane</location>
    </subcellularLocation>
    <subcellularLocation>
        <location evidence="2">Cytoplasm</location>
    </subcellularLocation>
    <subcellularLocation>
        <location evidence="16">Postsynapse</location>
    </subcellularLocation>
    <subcellularLocation>
        <location evidence="15">Presynapse</location>
    </subcellularLocation>
</comment>
<dbReference type="CDD" id="cd01240">
    <property type="entry name" value="PH_GRK2_subgroup"/>
    <property type="match status" value="1"/>
</dbReference>
<accession>A0A852A260</accession>
<dbReference type="GO" id="GO:0098793">
    <property type="term" value="C:presynapse"/>
    <property type="evidence" value="ECO:0007669"/>
    <property type="project" value="UniProtKB-SubCell"/>
</dbReference>
<dbReference type="Gene3D" id="2.30.29.30">
    <property type="entry name" value="Pleckstrin-homology domain (PH domain)/Phosphotyrosine-binding domain (PTB)"/>
    <property type="match status" value="1"/>
</dbReference>
<dbReference type="PANTHER" id="PTHR24355">
    <property type="entry name" value="G PROTEIN-COUPLED RECEPTOR KINASE/RIBOSOMAL PROTEIN S6 KINASE"/>
    <property type="match status" value="1"/>
</dbReference>
<dbReference type="PRINTS" id="PR00717">
    <property type="entry name" value="GPCRKINASE"/>
</dbReference>
<evidence type="ECO:0000256" key="12">
    <source>
        <dbReference type="ARBA" id="ARBA00023018"/>
    </source>
</evidence>
<dbReference type="PROSITE" id="PS00108">
    <property type="entry name" value="PROTEIN_KINASE_ST"/>
    <property type="match status" value="1"/>
</dbReference>
<evidence type="ECO:0000256" key="14">
    <source>
        <dbReference type="ARBA" id="ARBA00023273"/>
    </source>
</evidence>
<evidence type="ECO:0000256" key="10">
    <source>
        <dbReference type="ARBA" id="ARBA00022777"/>
    </source>
</evidence>
<dbReference type="Gene3D" id="1.10.510.10">
    <property type="entry name" value="Transferase(Phosphotransferase) domain 1"/>
    <property type="match status" value="1"/>
</dbReference>
<dbReference type="SMART" id="SM00315">
    <property type="entry name" value="RGS"/>
    <property type="match status" value="1"/>
</dbReference>
<evidence type="ECO:0000256" key="4">
    <source>
        <dbReference type="ARBA" id="ARBA00022475"/>
    </source>
</evidence>
<evidence type="ECO:0000256" key="15">
    <source>
        <dbReference type="ARBA" id="ARBA00034106"/>
    </source>
</evidence>
<evidence type="ECO:0000259" key="27">
    <source>
        <dbReference type="PROSITE" id="PS51285"/>
    </source>
</evidence>
<evidence type="ECO:0000256" key="2">
    <source>
        <dbReference type="ARBA" id="ARBA00004496"/>
    </source>
</evidence>
<dbReference type="EMBL" id="WBNL01000597">
    <property type="protein sequence ID" value="NXE67105.1"/>
    <property type="molecule type" value="Genomic_DNA"/>
</dbReference>
<dbReference type="InterPro" id="IPR011993">
    <property type="entry name" value="PH-like_dom_sf"/>
</dbReference>
<reference evidence="28" key="1">
    <citation type="submission" date="2019-09" db="EMBL/GenBank/DDBJ databases">
        <title>Bird 10,000 Genomes (B10K) Project - Family phase.</title>
        <authorList>
            <person name="Zhang G."/>
        </authorList>
    </citation>
    <scope>NUCLEOTIDE SEQUENCE</scope>
    <source>
        <strain evidence="28">B10K-DU-015-28</strain>
        <tissue evidence="28">Muscle</tissue>
    </source>
</reference>
<evidence type="ECO:0000256" key="11">
    <source>
        <dbReference type="ARBA" id="ARBA00022840"/>
    </source>
</evidence>
<dbReference type="InterPro" id="IPR000719">
    <property type="entry name" value="Prot_kinase_dom"/>
</dbReference>
<dbReference type="GO" id="GO:0005886">
    <property type="term" value="C:plasma membrane"/>
    <property type="evidence" value="ECO:0007669"/>
    <property type="project" value="UniProtKB-SubCell"/>
</dbReference>
<feature type="coiled-coil region" evidence="22">
    <location>
        <begin position="655"/>
        <end position="682"/>
    </location>
</feature>
<feature type="active site" description="Proton acceptor" evidence="19">
    <location>
        <position position="307"/>
    </location>
</feature>
<evidence type="ECO:0000256" key="3">
    <source>
        <dbReference type="ARBA" id="ARBA00009793"/>
    </source>
</evidence>
<dbReference type="Pfam" id="PF00069">
    <property type="entry name" value="Pkinase"/>
    <property type="match status" value="2"/>
</dbReference>
<evidence type="ECO:0000259" key="26">
    <source>
        <dbReference type="PROSITE" id="PS50132"/>
    </source>
</evidence>
<protein>
    <recommendedName>
        <fullName evidence="21">G protein-coupled receptor kinase</fullName>
        <ecNumber evidence="21">2.7.11.-</ecNumber>
    </recommendedName>
</protein>
<evidence type="ECO:0000256" key="19">
    <source>
        <dbReference type="PIRSR" id="PIRSR600239-51"/>
    </source>
</evidence>
<dbReference type="SUPFAM" id="SSF48097">
    <property type="entry name" value="Regulator of G-protein signaling, RGS"/>
    <property type="match status" value="1"/>
</dbReference>
<evidence type="ECO:0000256" key="5">
    <source>
        <dbReference type="ARBA" id="ARBA00022490"/>
    </source>
</evidence>
<dbReference type="Pfam" id="PF00169">
    <property type="entry name" value="PH"/>
    <property type="match status" value="1"/>
</dbReference>
<evidence type="ECO:0000313" key="28">
    <source>
        <dbReference type="EMBL" id="NXE67105.1"/>
    </source>
</evidence>
<dbReference type="SMART" id="SM00233">
    <property type="entry name" value="PH"/>
    <property type="match status" value="1"/>
</dbReference>
<evidence type="ECO:0000256" key="1">
    <source>
        <dbReference type="ARBA" id="ARBA00004236"/>
    </source>
</evidence>
<dbReference type="PROSITE" id="PS50011">
    <property type="entry name" value="PROTEIN_KINASE_DOM"/>
    <property type="match status" value="1"/>
</dbReference>
<keyword evidence="8 21" id="KW-0808">Transferase</keyword>
<keyword evidence="11 20" id="KW-0067">ATP-binding</keyword>
<dbReference type="PROSITE" id="PS00107">
    <property type="entry name" value="PROTEIN_KINASE_ATP"/>
    <property type="match status" value="1"/>
</dbReference>
<evidence type="ECO:0000256" key="23">
    <source>
        <dbReference type="SAM" id="MobiDB-lite"/>
    </source>
</evidence>
<dbReference type="SUPFAM" id="SSF56112">
    <property type="entry name" value="Protein kinase-like (PK-like)"/>
    <property type="match status" value="1"/>
</dbReference>
<dbReference type="InterPro" id="IPR000239">
    <property type="entry name" value="GPCR_kinase"/>
</dbReference>
<evidence type="ECO:0000256" key="9">
    <source>
        <dbReference type="ARBA" id="ARBA00022741"/>
    </source>
</evidence>
<dbReference type="GO" id="GO:0098794">
    <property type="term" value="C:postsynapse"/>
    <property type="evidence" value="ECO:0007669"/>
    <property type="project" value="UniProtKB-SubCell"/>
</dbReference>
<dbReference type="InterPro" id="IPR001849">
    <property type="entry name" value="PH_domain"/>
</dbReference>
<evidence type="ECO:0000313" key="29">
    <source>
        <dbReference type="Proteomes" id="UP000603627"/>
    </source>
</evidence>
<dbReference type="GO" id="GO:0002029">
    <property type="term" value="P:desensitization of G protein-coupled receptor signaling pathway"/>
    <property type="evidence" value="ECO:0007669"/>
    <property type="project" value="TreeGrafter"/>
</dbReference>
<keyword evidence="4" id="KW-1003">Cell membrane</keyword>
<dbReference type="GO" id="GO:0047696">
    <property type="term" value="F:beta-adrenergic receptor kinase activity"/>
    <property type="evidence" value="ECO:0007669"/>
    <property type="project" value="UniProtKB-EC"/>
</dbReference>
<comment type="similarity">
    <text evidence="3 21">Belongs to the protein kinase superfamily. AGC Ser/Thr protein kinase family. GPRK subfamily.</text>
</comment>
<keyword evidence="29" id="KW-1185">Reference proteome</keyword>
<dbReference type="FunFam" id="2.30.29.30:FF:000084">
    <property type="entry name" value="G protein-coupled receptor kinase"/>
    <property type="match status" value="1"/>
</dbReference>
<dbReference type="GO" id="GO:0002026">
    <property type="term" value="P:regulation of the force of heart contraction"/>
    <property type="evidence" value="ECO:0007669"/>
    <property type="project" value="TreeGrafter"/>
</dbReference>
<comment type="subunit">
    <text evidence="18">Interacts with the heterodimer formed by GNB1 and GNG2. Interacts with GIT1. Interacts with, and phosphorylates chemokine-stimulated CCR5. Interacts with ARRB1. Interacts with LPAR1 and LPAR2. Interacts with RALA in response to LPAR1 activation. ADRBK1 and RALA mutually inhibit each other's binding to LPAR1. Interacts with ADRB2.</text>
</comment>
<dbReference type="SMART" id="SM00133">
    <property type="entry name" value="S_TK_X"/>
    <property type="match status" value="1"/>
</dbReference>
<feature type="non-terminal residue" evidence="28">
    <location>
        <position position="1"/>
    </location>
</feature>
<feature type="region of interest" description="Disordered" evidence="23">
    <location>
        <begin position="584"/>
        <end position="604"/>
    </location>
</feature>
<evidence type="ECO:0000256" key="21">
    <source>
        <dbReference type="RuleBase" id="RU000308"/>
    </source>
</evidence>
<dbReference type="SUPFAM" id="SSF50729">
    <property type="entry name" value="PH domain-like"/>
    <property type="match status" value="1"/>
</dbReference>
<dbReference type="InterPro" id="IPR036305">
    <property type="entry name" value="RGS_sf"/>
</dbReference>
<evidence type="ECO:0000256" key="13">
    <source>
        <dbReference type="ARBA" id="ARBA00023136"/>
    </source>
</evidence>
<evidence type="ECO:0000256" key="22">
    <source>
        <dbReference type="SAM" id="Coils"/>
    </source>
</evidence>
<comment type="caution">
    <text evidence="28">The sequence shown here is derived from an EMBL/GenBank/DDBJ whole genome shotgun (WGS) entry which is preliminary data.</text>
</comment>
<feature type="domain" description="AGC-kinase C-terminal" evidence="27">
    <location>
        <begin position="444"/>
        <end position="511"/>
    </location>
</feature>
<dbReference type="GO" id="GO:0004703">
    <property type="term" value="F:G protein-coupled receptor kinase activity"/>
    <property type="evidence" value="ECO:0007669"/>
    <property type="project" value="InterPro"/>
</dbReference>
<dbReference type="PROSITE" id="PS50132">
    <property type="entry name" value="RGS"/>
    <property type="match status" value="1"/>
</dbReference>
<dbReference type="Pfam" id="PF00615">
    <property type="entry name" value="RGS"/>
    <property type="match status" value="1"/>
</dbReference>
<keyword evidence="10 21" id="KW-0418">Kinase</keyword>
<dbReference type="InterPro" id="IPR016137">
    <property type="entry name" value="RGS"/>
</dbReference>
<keyword evidence="7" id="KW-0597">Phosphoprotein</keyword>
<evidence type="ECO:0000256" key="18">
    <source>
        <dbReference type="ARBA" id="ARBA00046847"/>
    </source>
</evidence>
<keyword evidence="5" id="KW-0963">Cytoplasm</keyword>
<evidence type="ECO:0000256" key="17">
    <source>
        <dbReference type="ARBA" id="ARBA00036224"/>
    </source>
</evidence>
<dbReference type="InterPro" id="IPR000961">
    <property type="entry name" value="AGC-kinase_C"/>
</dbReference>
<dbReference type="CDD" id="cd08747">
    <property type="entry name" value="RGS_GRK2_GRK3"/>
    <property type="match status" value="1"/>
</dbReference>
<keyword evidence="13" id="KW-0472">Membrane</keyword>
<keyword evidence="22" id="KW-0175">Coiled coil</keyword>
<feature type="domain" description="RGS" evidence="26">
    <location>
        <begin position="18"/>
        <end position="139"/>
    </location>
</feature>
<organism evidence="28 29">
    <name type="scientific">Calcarius ornatus</name>
    <name type="common">Chestnut-collared longspur</name>
    <dbReference type="NCBI Taxonomy" id="198940"/>
    <lineage>
        <taxon>Eukaryota</taxon>
        <taxon>Metazoa</taxon>
        <taxon>Chordata</taxon>
        <taxon>Craniata</taxon>
        <taxon>Vertebrata</taxon>
        <taxon>Euteleostomi</taxon>
        <taxon>Archelosauria</taxon>
        <taxon>Archosauria</taxon>
        <taxon>Dinosauria</taxon>
        <taxon>Saurischia</taxon>
        <taxon>Theropoda</taxon>
        <taxon>Coelurosauria</taxon>
        <taxon>Aves</taxon>
        <taxon>Neognathae</taxon>
        <taxon>Neoaves</taxon>
        <taxon>Telluraves</taxon>
        <taxon>Australaves</taxon>
        <taxon>Passeriformes</taxon>
        <taxon>Passeroidea</taxon>
        <taxon>Fringillidae</taxon>
        <taxon>Emberizinae</taxon>
        <taxon>Emberizini</taxon>
        <taxon>Calcarius</taxon>
    </lineage>
</organism>
<dbReference type="GO" id="GO:0007186">
    <property type="term" value="P:G protein-coupled receptor signaling pathway"/>
    <property type="evidence" value="ECO:0007669"/>
    <property type="project" value="TreeGrafter"/>
</dbReference>
<dbReference type="FunFam" id="1.10.510.10:FF:000118">
    <property type="entry name" value="G protein-coupled receptor kinase"/>
    <property type="match status" value="1"/>
</dbReference>
<gene>
    <name evidence="28" type="primary">Grk2</name>
    <name evidence="28" type="ORF">CALORN_R01577</name>
</gene>
<dbReference type="Gene3D" id="1.10.287.1270">
    <property type="match status" value="3"/>
</dbReference>
<evidence type="ECO:0000259" key="24">
    <source>
        <dbReference type="PROSITE" id="PS50003"/>
    </source>
</evidence>
<name>A0A852A260_CALOR</name>
<dbReference type="SMART" id="SM00220">
    <property type="entry name" value="S_TKc"/>
    <property type="match status" value="1"/>
</dbReference>
<keyword evidence="6 21" id="KW-0723">Serine/threonine-protein kinase</keyword>
<dbReference type="PROSITE" id="PS51285">
    <property type="entry name" value="AGC_KINASE_CTER"/>
    <property type="match status" value="1"/>
</dbReference>
<dbReference type="GO" id="GO:0001664">
    <property type="term" value="F:G protein-coupled receptor binding"/>
    <property type="evidence" value="ECO:0007669"/>
    <property type="project" value="TreeGrafter"/>
</dbReference>
<evidence type="ECO:0000256" key="7">
    <source>
        <dbReference type="ARBA" id="ARBA00022553"/>
    </source>
</evidence>
<dbReference type="GO" id="GO:0005524">
    <property type="term" value="F:ATP binding"/>
    <property type="evidence" value="ECO:0007669"/>
    <property type="project" value="UniProtKB-UniRule"/>
</dbReference>
<keyword evidence="12" id="KW-0770">Synapse</keyword>
<dbReference type="EC" id="2.7.11.-" evidence="21"/>
<evidence type="ECO:0000256" key="16">
    <source>
        <dbReference type="ARBA" id="ARBA00034110"/>
    </source>
</evidence>
<keyword evidence="14" id="KW-0966">Cell projection</keyword>
<evidence type="ECO:0000259" key="25">
    <source>
        <dbReference type="PROSITE" id="PS50011"/>
    </source>
</evidence>
<feature type="domain" description="Protein kinase" evidence="25">
    <location>
        <begin position="155"/>
        <end position="443"/>
    </location>
</feature>
<evidence type="ECO:0000256" key="6">
    <source>
        <dbReference type="ARBA" id="ARBA00022527"/>
    </source>
</evidence>
<dbReference type="PROSITE" id="PS50003">
    <property type="entry name" value="PH_DOMAIN"/>
    <property type="match status" value="1"/>
</dbReference>